<evidence type="ECO:0000313" key="6">
    <source>
        <dbReference type="Proteomes" id="UP000823842"/>
    </source>
</evidence>
<evidence type="ECO:0000313" key="5">
    <source>
        <dbReference type="EMBL" id="HJB29291.1"/>
    </source>
</evidence>
<feature type="compositionally biased region" description="Low complexity" evidence="2">
    <location>
        <begin position="442"/>
        <end position="457"/>
    </location>
</feature>
<keyword evidence="3" id="KW-0812">Transmembrane</keyword>
<dbReference type="InterPro" id="IPR019079">
    <property type="entry name" value="Capsule_synth_CapA"/>
</dbReference>
<evidence type="ECO:0000256" key="1">
    <source>
        <dbReference type="ARBA" id="ARBA00005662"/>
    </source>
</evidence>
<dbReference type="Proteomes" id="UP000823842">
    <property type="component" value="Unassembled WGS sequence"/>
</dbReference>
<reference evidence="5" key="1">
    <citation type="journal article" date="2021" name="PeerJ">
        <title>Extensive microbial diversity within the chicken gut microbiome revealed by metagenomics and culture.</title>
        <authorList>
            <person name="Gilroy R."/>
            <person name="Ravi A."/>
            <person name="Getino M."/>
            <person name="Pursley I."/>
            <person name="Horton D.L."/>
            <person name="Alikhan N.F."/>
            <person name="Baker D."/>
            <person name="Gharbi K."/>
            <person name="Hall N."/>
            <person name="Watson M."/>
            <person name="Adriaenssens E.M."/>
            <person name="Foster-Nyarko E."/>
            <person name="Jarju S."/>
            <person name="Secka A."/>
            <person name="Antonio M."/>
            <person name="Oren A."/>
            <person name="Chaudhuri R.R."/>
            <person name="La Ragione R."/>
            <person name="Hildebrand F."/>
            <person name="Pallen M.J."/>
        </authorList>
    </citation>
    <scope>NUCLEOTIDE SEQUENCE</scope>
    <source>
        <strain evidence="5">ChiSjej1B19-5720</strain>
    </source>
</reference>
<comment type="caution">
    <text evidence="5">The sequence shown here is derived from an EMBL/GenBank/DDBJ whole genome shotgun (WGS) entry which is preliminary data.</text>
</comment>
<organism evidence="5 6">
    <name type="scientific">Candidatus Blautia faecavium</name>
    <dbReference type="NCBI Taxonomy" id="2838487"/>
    <lineage>
        <taxon>Bacteria</taxon>
        <taxon>Bacillati</taxon>
        <taxon>Bacillota</taxon>
        <taxon>Clostridia</taxon>
        <taxon>Lachnospirales</taxon>
        <taxon>Lachnospiraceae</taxon>
        <taxon>Blautia</taxon>
    </lineage>
</organism>
<feature type="region of interest" description="Disordered" evidence="2">
    <location>
        <begin position="428"/>
        <end position="457"/>
    </location>
</feature>
<keyword evidence="3" id="KW-1133">Transmembrane helix</keyword>
<evidence type="ECO:0000256" key="3">
    <source>
        <dbReference type="SAM" id="Phobius"/>
    </source>
</evidence>
<reference evidence="5" key="2">
    <citation type="submission" date="2021-04" db="EMBL/GenBank/DDBJ databases">
        <authorList>
            <person name="Gilroy R."/>
        </authorList>
    </citation>
    <scope>NUCLEOTIDE SEQUENCE</scope>
    <source>
        <strain evidence="5">ChiSjej1B19-5720</strain>
    </source>
</reference>
<dbReference type="SUPFAM" id="SSF56300">
    <property type="entry name" value="Metallo-dependent phosphatases"/>
    <property type="match status" value="1"/>
</dbReference>
<dbReference type="Pfam" id="PF09587">
    <property type="entry name" value="PGA_cap"/>
    <property type="match status" value="1"/>
</dbReference>
<feature type="domain" description="Capsule synthesis protein CapA" evidence="4">
    <location>
        <begin position="73"/>
        <end position="319"/>
    </location>
</feature>
<feature type="transmembrane region" description="Helical" evidence="3">
    <location>
        <begin position="20"/>
        <end position="37"/>
    </location>
</feature>
<dbReference type="EMBL" id="DWYZ01000206">
    <property type="protein sequence ID" value="HJB29291.1"/>
    <property type="molecule type" value="Genomic_DNA"/>
</dbReference>
<name>A0A9D2LUE1_9FIRM</name>
<evidence type="ECO:0000259" key="4">
    <source>
        <dbReference type="SMART" id="SM00854"/>
    </source>
</evidence>
<evidence type="ECO:0000256" key="2">
    <source>
        <dbReference type="SAM" id="MobiDB-lite"/>
    </source>
</evidence>
<dbReference type="InterPro" id="IPR052169">
    <property type="entry name" value="CW_Biosynth-Accessory"/>
</dbReference>
<gene>
    <name evidence="5" type="ORF">IAA06_10935</name>
</gene>
<dbReference type="PANTHER" id="PTHR33393">
    <property type="entry name" value="POLYGLUTAMINE SYNTHESIS ACCESSORY PROTEIN RV0574C-RELATED"/>
    <property type="match status" value="1"/>
</dbReference>
<sequence length="457" mass="50358">MKKNNIPLNYRERSNSRISFICSIAVLLILFLIFYQLDNILIRRPAQEAERIAQQEEQDAQAAAETPQVSTASIVAVGDNYYQDQLLQSGQSESGTWNYDSVYTHVQSQIQAADLAMVSQDSVFTSSHDSVSTYPFAVPTEIGDALVNAGFDVVASASDTINDFGSEMIDQTLNYWSSSHPDISLLGIHGSQEDADTVKVVEVNGIRIALLNYTFGLDTALESGQEYRVDVFDRDKISAAIQNAQEESDCIIFFAHWGDENETTPSEYQNQWAAFLMQQGVDVVIGSHPHVLQPYGRMSDEQGNEMVIFYSLGNFVTGQETFDTLLEGMAQFTIQKTVQNGETSIEILSPSITPLVMHYSYDSGEYGPYLLSEYNDEIGAYHSGRSSFPEIFSVENLQTRFDEIMSANVTPSTGTNLLSAVYDTQGNMLSSDSEAAEEDTSSDTGEAASSEDGSSEE</sequence>
<dbReference type="Gene3D" id="3.60.21.10">
    <property type="match status" value="1"/>
</dbReference>
<dbReference type="SMART" id="SM00854">
    <property type="entry name" value="PGA_cap"/>
    <property type="match status" value="1"/>
</dbReference>
<accession>A0A9D2LUE1</accession>
<dbReference type="PANTHER" id="PTHR33393:SF12">
    <property type="entry name" value="CAPSULE BIOSYNTHESIS PROTEIN CAPA"/>
    <property type="match status" value="1"/>
</dbReference>
<dbReference type="AlphaFoldDB" id="A0A9D2LUE1"/>
<dbReference type="CDD" id="cd07381">
    <property type="entry name" value="MPP_CapA"/>
    <property type="match status" value="1"/>
</dbReference>
<proteinExistence type="inferred from homology"/>
<comment type="similarity">
    <text evidence="1">Belongs to the CapA family.</text>
</comment>
<keyword evidence="3" id="KW-0472">Membrane</keyword>
<dbReference type="InterPro" id="IPR029052">
    <property type="entry name" value="Metallo-depent_PP-like"/>
</dbReference>
<protein>
    <submittedName>
        <fullName evidence="5">CapA family protein</fullName>
    </submittedName>
</protein>